<keyword evidence="1" id="KW-0472">Membrane</keyword>
<keyword evidence="1" id="KW-1133">Transmembrane helix</keyword>
<comment type="caution">
    <text evidence="2">The sequence shown here is derived from an EMBL/GenBank/DDBJ whole genome shotgun (WGS) entry which is preliminary data.</text>
</comment>
<keyword evidence="1" id="KW-0812">Transmembrane</keyword>
<organism evidence="2 3">
    <name type="scientific">Luteimonas soli</name>
    <dbReference type="NCBI Taxonomy" id="1648966"/>
    <lineage>
        <taxon>Bacteria</taxon>
        <taxon>Pseudomonadati</taxon>
        <taxon>Pseudomonadota</taxon>
        <taxon>Gammaproteobacteria</taxon>
        <taxon>Lysobacterales</taxon>
        <taxon>Lysobacteraceae</taxon>
        <taxon>Luteimonas</taxon>
    </lineage>
</organism>
<keyword evidence="3" id="KW-1185">Reference proteome</keyword>
<accession>A0ABV7XN67</accession>
<evidence type="ECO:0000256" key="1">
    <source>
        <dbReference type="SAM" id="Phobius"/>
    </source>
</evidence>
<feature type="transmembrane region" description="Helical" evidence="1">
    <location>
        <begin position="34"/>
        <end position="64"/>
    </location>
</feature>
<gene>
    <name evidence="2" type="ORF">ACFONC_11410</name>
</gene>
<evidence type="ECO:0000313" key="2">
    <source>
        <dbReference type="EMBL" id="MFC3716758.1"/>
    </source>
</evidence>
<dbReference type="Proteomes" id="UP001595705">
    <property type="component" value="Unassembled WGS sequence"/>
</dbReference>
<dbReference type="EMBL" id="JBHRYA010000007">
    <property type="protein sequence ID" value="MFC3716758.1"/>
    <property type="molecule type" value="Genomic_DNA"/>
</dbReference>
<name>A0ABV7XN67_9GAMM</name>
<reference evidence="3" key="1">
    <citation type="journal article" date="2019" name="Int. J. Syst. Evol. Microbiol.">
        <title>The Global Catalogue of Microorganisms (GCM) 10K type strain sequencing project: providing services to taxonomists for standard genome sequencing and annotation.</title>
        <authorList>
            <consortium name="The Broad Institute Genomics Platform"/>
            <consortium name="The Broad Institute Genome Sequencing Center for Infectious Disease"/>
            <person name="Wu L."/>
            <person name="Ma J."/>
        </authorList>
    </citation>
    <scope>NUCLEOTIDE SEQUENCE [LARGE SCALE GENOMIC DNA]</scope>
    <source>
        <strain evidence="3">KCTC 42441</strain>
    </source>
</reference>
<dbReference type="RefSeq" id="WP_386744140.1">
    <property type="nucleotide sequence ID" value="NZ_JBHRYA010000007.1"/>
</dbReference>
<sequence length="98" mass="10625">MSVHVFRSFHSRFSGAGLSALFAPRKPRHPLLRALLGVVGVLLLVGLLVIGLFVGVAMLTGGLVMRLLRQRGKPVAQDARVVDGEYRVVNKTGQPLLR</sequence>
<evidence type="ECO:0000313" key="3">
    <source>
        <dbReference type="Proteomes" id="UP001595705"/>
    </source>
</evidence>
<protein>
    <submittedName>
        <fullName evidence="2">Uncharacterized protein</fullName>
    </submittedName>
</protein>
<proteinExistence type="predicted"/>